<dbReference type="PANTHER" id="PTHR32410:SF165">
    <property type="entry name" value="C1 DOMAIN FAMILY PROTEIN, PUTATIVE-RELATED"/>
    <property type="match status" value="1"/>
</dbReference>
<keyword evidence="1" id="KW-0479">Metal-binding</keyword>
<dbReference type="InterPro" id="IPR046349">
    <property type="entry name" value="C1-like_sf"/>
</dbReference>
<evidence type="ECO:0000256" key="2">
    <source>
        <dbReference type="ARBA" id="ARBA00022737"/>
    </source>
</evidence>
<dbReference type="SMART" id="SM00109">
    <property type="entry name" value="C1"/>
    <property type="match status" value="3"/>
</dbReference>
<dbReference type="PANTHER" id="PTHR32410">
    <property type="entry name" value="CYSTEINE/HISTIDINE-RICH C1 DOMAIN FAMILY PROTEIN"/>
    <property type="match status" value="1"/>
</dbReference>
<dbReference type="AlphaFoldDB" id="A0A6P5Z5K8"/>
<dbReference type="OrthoDB" id="1884766at2759"/>
<keyword evidence="2" id="KW-0677">Repeat</keyword>
<dbReference type="InterPro" id="IPR002219">
    <property type="entry name" value="PKC_DAG/PE"/>
</dbReference>
<feature type="domain" description="Phorbol-ester/DAG-type" evidence="5">
    <location>
        <begin position="499"/>
        <end position="549"/>
    </location>
</feature>
<dbReference type="PROSITE" id="PS50081">
    <property type="entry name" value="ZF_DAG_PE_2"/>
    <property type="match status" value="1"/>
</dbReference>
<dbReference type="GeneID" id="111297614"/>
<reference evidence="7" key="1">
    <citation type="submission" date="2025-08" db="UniProtKB">
        <authorList>
            <consortium name="RefSeq"/>
        </authorList>
    </citation>
    <scope>IDENTIFICATION</scope>
    <source>
        <tissue evidence="7">Fruit stalk</tissue>
    </source>
</reference>
<keyword evidence="3" id="KW-0863">Zinc-finger</keyword>
<accession>A0A6P5Z5K8</accession>
<evidence type="ECO:0000256" key="1">
    <source>
        <dbReference type="ARBA" id="ARBA00022723"/>
    </source>
</evidence>
<dbReference type="InterPro" id="IPR053192">
    <property type="entry name" value="Vacuole_Formation_Reg"/>
</dbReference>
<dbReference type="InterPro" id="IPR001965">
    <property type="entry name" value="Znf_PHD"/>
</dbReference>
<name>A0A6P5Z5K8_DURZI</name>
<dbReference type="GO" id="GO:0008270">
    <property type="term" value="F:zinc ion binding"/>
    <property type="evidence" value="ECO:0007669"/>
    <property type="project" value="UniProtKB-KW"/>
</dbReference>
<dbReference type="RefSeq" id="XP_022748004.1">
    <property type="nucleotide sequence ID" value="XM_022892269.1"/>
</dbReference>
<proteinExistence type="predicted"/>
<evidence type="ECO:0000313" key="6">
    <source>
        <dbReference type="Proteomes" id="UP000515121"/>
    </source>
</evidence>
<gene>
    <name evidence="7" type="primary">LOC111297614</name>
</gene>
<dbReference type="Pfam" id="PF03107">
    <property type="entry name" value="C1_2"/>
    <property type="match status" value="5"/>
</dbReference>
<keyword evidence="6" id="KW-1185">Reference proteome</keyword>
<dbReference type="KEGG" id="dzi:111297614"/>
<dbReference type="Gene3D" id="3.30.60.20">
    <property type="match status" value="1"/>
</dbReference>
<sequence>MELQHFSHNHPLVFNEERNLESDQKVYCSGCEEEISGPMFSCVTCGFHLDKNCAMAPSEINHHFHRNHSLHLLSSLPYGAGTCVCNFCDKDCKKFVYHCSCDLDLHIGCALFLYDIAERKIGDQLQWIENKDPSISTENHTEKLIKAKCFACWKPLLDSAYLSLDSGFCLHKKCAELPLETNYPRHRQHSLFLQFNSHLVPCKTCKVIQSGGLVYCCSICNFVLHIECVSQPPIIEDTSSHEHPFTRLLLRQSSFTCDACGASGNYVSYICLTCSLIVHKKCTSLPRIIKSIWHHHPVFHKYSVVDNECGALACVICHEINKECGSYYCSDCKFILHVNCALQDPWWYYKIESRDAFEKLNQNGADNVDPSFSVIKEIRHGENVMNTEMKHFSHEHNLILHDEVKDHKCCDGCSQLIETSFYGCLQCDFFLHNSCAELPRKKQIWIQVHQHSFNLIADCVYMCGFCNFVCSGFSYKCKICDDRICVRCAGLSPACTSQGHNHPLLFYLKYSGQYCNACGDSIDNNVTYRCKDCDFNVHYRCILLPQTACHKCDEHILTLTCNEDNDYSEYHYCDICEEERSPNNWFYYCAVCDNKAHPKCVLGDHPYVKRGTNVFIESEHPHSLVFVQKVYPYPECCKCGQPCLDLALECGETRCTYIVHFTCVEQYSYFGRKANQIRF</sequence>
<dbReference type="PROSITE" id="PS00479">
    <property type="entry name" value="ZF_DAG_PE_1"/>
    <property type="match status" value="1"/>
</dbReference>
<keyword evidence="4" id="KW-0862">Zinc</keyword>
<organism evidence="6 7">
    <name type="scientific">Durio zibethinus</name>
    <name type="common">Durian</name>
    <dbReference type="NCBI Taxonomy" id="66656"/>
    <lineage>
        <taxon>Eukaryota</taxon>
        <taxon>Viridiplantae</taxon>
        <taxon>Streptophyta</taxon>
        <taxon>Embryophyta</taxon>
        <taxon>Tracheophyta</taxon>
        <taxon>Spermatophyta</taxon>
        <taxon>Magnoliopsida</taxon>
        <taxon>eudicotyledons</taxon>
        <taxon>Gunneridae</taxon>
        <taxon>Pentapetalae</taxon>
        <taxon>rosids</taxon>
        <taxon>malvids</taxon>
        <taxon>Malvales</taxon>
        <taxon>Malvaceae</taxon>
        <taxon>Helicteroideae</taxon>
        <taxon>Durio</taxon>
    </lineage>
</organism>
<dbReference type="Proteomes" id="UP000515121">
    <property type="component" value="Unplaced"/>
</dbReference>
<protein>
    <submittedName>
        <fullName evidence="7">Uncharacterized protein LOC111297614</fullName>
    </submittedName>
</protein>
<evidence type="ECO:0000313" key="7">
    <source>
        <dbReference type="RefSeq" id="XP_022748004.1"/>
    </source>
</evidence>
<evidence type="ECO:0000256" key="4">
    <source>
        <dbReference type="ARBA" id="ARBA00022833"/>
    </source>
</evidence>
<evidence type="ECO:0000259" key="5">
    <source>
        <dbReference type="PROSITE" id="PS50081"/>
    </source>
</evidence>
<dbReference type="InterPro" id="IPR004146">
    <property type="entry name" value="DC1"/>
</dbReference>
<evidence type="ECO:0000256" key="3">
    <source>
        <dbReference type="ARBA" id="ARBA00022771"/>
    </source>
</evidence>
<dbReference type="SUPFAM" id="SSF57889">
    <property type="entry name" value="Cysteine-rich domain"/>
    <property type="match status" value="7"/>
</dbReference>
<dbReference type="SMART" id="SM00249">
    <property type="entry name" value="PHD"/>
    <property type="match status" value="3"/>
</dbReference>